<evidence type="ECO:0000256" key="7">
    <source>
        <dbReference type="ARBA" id="ARBA00022857"/>
    </source>
</evidence>
<comment type="similarity">
    <text evidence="12">Belongs to the dus family.</text>
</comment>
<dbReference type="InterPro" id="IPR001269">
    <property type="entry name" value="DUS_fam"/>
</dbReference>
<dbReference type="CDD" id="cd02801">
    <property type="entry name" value="DUS_like_FMN"/>
    <property type="match status" value="1"/>
</dbReference>
<dbReference type="GO" id="GO:0050660">
    <property type="term" value="F:flavin adenine dinucleotide binding"/>
    <property type="evidence" value="ECO:0007669"/>
    <property type="project" value="InterPro"/>
</dbReference>
<dbReference type="Proteomes" id="UP000322454">
    <property type="component" value="Unassembled WGS sequence"/>
</dbReference>
<dbReference type="Gene3D" id="1.10.1200.80">
    <property type="entry name" value="Putative flavin oxidoreducatase, domain 2"/>
    <property type="match status" value="1"/>
</dbReference>
<feature type="binding site" evidence="14">
    <location>
        <position position="67"/>
    </location>
    <ligand>
        <name>FMN</name>
        <dbReference type="ChEBI" id="CHEBI:58210"/>
    </ligand>
</feature>
<organism evidence="16 17">
    <name type="scientific">Candidatus Acidulodesulfobacterium acidiphilum</name>
    <dbReference type="NCBI Taxonomy" id="2597224"/>
    <lineage>
        <taxon>Bacteria</taxon>
        <taxon>Deltaproteobacteria</taxon>
        <taxon>Candidatus Acidulodesulfobacterales</taxon>
        <taxon>Candidatus Acidulodesulfobacterium</taxon>
    </lineage>
</organism>
<feature type="binding site" evidence="14">
    <location>
        <position position="137"/>
    </location>
    <ligand>
        <name>FMN</name>
        <dbReference type="ChEBI" id="CHEBI:58210"/>
    </ligand>
</feature>
<evidence type="ECO:0000256" key="10">
    <source>
        <dbReference type="ARBA" id="ARBA00048205"/>
    </source>
</evidence>
<dbReference type="InterPro" id="IPR013785">
    <property type="entry name" value="Aldolase_TIM"/>
</dbReference>
<dbReference type="InterPro" id="IPR004652">
    <property type="entry name" value="DusB-like"/>
</dbReference>
<dbReference type="InterPro" id="IPR035587">
    <property type="entry name" value="DUS-like_FMN-bd"/>
</dbReference>
<feature type="binding site" evidence="14">
    <location>
        <position position="167"/>
    </location>
    <ligand>
        <name>FMN</name>
        <dbReference type="ChEBI" id="CHEBI:58210"/>
    </ligand>
</feature>
<evidence type="ECO:0000256" key="11">
    <source>
        <dbReference type="ARBA" id="ARBA00048802"/>
    </source>
</evidence>
<comment type="catalytic activity">
    <reaction evidence="11">
        <text>a 5,6-dihydrouridine in tRNA + NAD(+) = a uridine in tRNA + NADH + H(+)</text>
        <dbReference type="Rhea" id="RHEA:54452"/>
        <dbReference type="Rhea" id="RHEA-COMP:13339"/>
        <dbReference type="Rhea" id="RHEA-COMP:13887"/>
        <dbReference type="ChEBI" id="CHEBI:15378"/>
        <dbReference type="ChEBI" id="CHEBI:57540"/>
        <dbReference type="ChEBI" id="CHEBI:57945"/>
        <dbReference type="ChEBI" id="CHEBI:65315"/>
        <dbReference type="ChEBI" id="CHEBI:74443"/>
    </reaction>
</comment>
<accession>A0A520XF07</accession>
<comment type="catalytic activity">
    <reaction evidence="10">
        <text>a 5,6-dihydrouridine in tRNA + NADP(+) = a uridine in tRNA + NADPH + H(+)</text>
        <dbReference type="Rhea" id="RHEA:23624"/>
        <dbReference type="Rhea" id="RHEA-COMP:13339"/>
        <dbReference type="Rhea" id="RHEA-COMP:13887"/>
        <dbReference type="ChEBI" id="CHEBI:15378"/>
        <dbReference type="ChEBI" id="CHEBI:57783"/>
        <dbReference type="ChEBI" id="CHEBI:58349"/>
        <dbReference type="ChEBI" id="CHEBI:65315"/>
        <dbReference type="ChEBI" id="CHEBI:74443"/>
    </reaction>
</comment>
<keyword evidence="5 12" id="KW-0288">FMN</keyword>
<evidence type="ECO:0000256" key="9">
    <source>
        <dbReference type="ARBA" id="ARBA00023002"/>
    </source>
</evidence>
<evidence type="ECO:0000256" key="8">
    <source>
        <dbReference type="ARBA" id="ARBA00022884"/>
    </source>
</evidence>
<dbReference type="GO" id="GO:0017150">
    <property type="term" value="F:tRNA dihydrouridine synthase activity"/>
    <property type="evidence" value="ECO:0007669"/>
    <property type="project" value="InterPro"/>
</dbReference>
<dbReference type="NCBIfam" id="TIGR00737">
    <property type="entry name" value="nifR3_yhdG"/>
    <property type="match status" value="1"/>
</dbReference>
<dbReference type="GO" id="GO:0000049">
    <property type="term" value="F:tRNA binding"/>
    <property type="evidence" value="ECO:0007669"/>
    <property type="project" value="UniProtKB-KW"/>
</dbReference>
<keyword evidence="3" id="KW-0820">tRNA-binding</keyword>
<dbReference type="Pfam" id="PF01207">
    <property type="entry name" value="Dus"/>
    <property type="match status" value="1"/>
</dbReference>
<keyword evidence="7" id="KW-0521">NADP</keyword>
<evidence type="ECO:0000256" key="3">
    <source>
        <dbReference type="ARBA" id="ARBA00022555"/>
    </source>
</evidence>
<dbReference type="InterPro" id="IPR024036">
    <property type="entry name" value="tRNA-dHydroUridine_Synthase_C"/>
</dbReference>
<evidence type="ECO:0000256" key="6">
    <source>
        <dbReference type="ARBA" id="ARBA00022694"/>
    </source>
</evidence>
<evidence type="ECO:0000256" key="13">
    <source>
        <dbReference type="PIRSR" id="PIRSR006621-1"/>
    </source>
</evidence>
<dbReference type="EMBL" id="SHMQ01000006">
    <property type="protein sequence ID" value="RZV39779.1"/>
    <property type="molecule type" value="Genomic_DNA"/>
</dbReference>
<evidence type="ECO:0000313" key="16">
    <source>
        <dbReference type="EMBL" id="RZV39779.1"/>
    </source>
</evidence>
<keyword evidence="9 12" id="KW-0560">Oxidoreductase</keyword>
<reference evidence="16 17" key="1">
    <citation type="submission" date="2019-01" db="EMBL/GenBank/DDBJ databases">
        <title>Insights into ecological role of a new deltaproteobacterial order Candidatus Sinidesulfobacterales (Sva0485) by metagenomics and metatranscriptomics.</title>
        <authorList>
            <person name="Tan S."/>
            <person name="Liu J."/>
            <person name="Fang Y."/>
            <person name="Hedlund B."/>
            <person name="Lian Z.-H."/>
            <person name="Huang L.-Y."/>
            <person name="Li J.-T."/>
            <person name="Huang L.-N."/>
            <person name="Li W.-J."/>
            <person name="Jiang H.-C."/>
            <person name="Dong H.-L."/>
            <person name="Shu W.-S."/>
        </authorList>
    </citation>
    <scope>NUCLEOTIDE SEQUENCE [LARGE SCALE GENOMIC DNA]</scope>
    <source>
        <strain evidence="16">AP4</strain>
    </source>
</reference>
<dbReference type="PROSITE" id="PS01136">
    <property type="entry name" value="UPF0034"/>
    <property type="match status" value="1"/>
</dbReference>
<evidence type="ECO:0000259" key="15">
    <source>
        <dbReference type="Pfam" id="PF01207"/>
    </source>
</evidence>
<feature type="domain" description="DUS-like FMN-binding" evidence="15">
    <location>
        <begin position="10"/>
        <end position="316"/>
    </location>
</feature>
<evidence type="ECO:0000256" key="5">
    <source>
        <dbReference type="ARBA" id="ARBA00022643"/>
    </source>
</evidence>
<dbReference type="PANTHER" id="PTHR45846">
    <property type="entry name" value="TRNA-DIHYDROURIDINE(47) SYNTHASE [NAD(P)(+)]-LIKE"/>
    <property type="match status" value="1"/>
</dbReference>
<dbReference type="EC" id="1.3.1.-" evidence="12"/>
<dbReference type="SUPFAM" id="SSF51395">
    <property type="entry name" value="FMN-linked oxidoreductases"/>
    <property type="match status" value="1"/>
</dbReference>
<feature type="binding site" evidence="14">
    <location>
        <begin position="13"/>
        <end position="15"/>
    </location>
    <ligand>
        <name>FMN</name>
        <dbReference type="ChEBI" id="CHEBI:58210"/>
    </ligand>
</feature>
<comment type="caution">
    <text evidence="16">The sequence shown here is derived from an EMBL/GenBank/DDBJ whole genome shotgun (WGS) entry which is preliminary data.</text>
</comment>
<sequence>MREISLGRSILAPMAGITGYPFRKICLKYGAEFSFTEMISAEGFLRNDKKTLELLETGSGISKTGIQLFGNSAAVLSEAAKKAFDQGFKVIDINAGCPVKKVVKTGAGSALLKDSALFADIAASVRKSVKDAFFTVKFRSGFDFNSVNFVEIGKIAEDSGINALFFHPRTRSQMFGGTADHSQTKKLKELVSIPVYASGDIFTADDALNTMSYTGADGIMFARGAAGKPWIFRDYANISDAGGQGQTEKKETDMTDKIDILLELNEEISSFYGETRGCNIIKPHLYNFLKGFKGSKELRASVNSAKSGKETDEILKMLRTQVASNEYSESAG</sequence>
<feature type="binding site" evidence="14">
    <location>
        <begin position="222"/>
        <end position="223"/>
    </location>
    <ligand>
        <name>FMN</name>
        <dbReference type="ChEBI" id="CHEBI:58210"/>
    </ligand>
</feature>
<evidence type="ECO:0000256" key="4">
    <source>
        <dbReference type="ARBA" id="ARBA00022630"/>
    </source>
</evidence>
<dbReference type="PANTHER" id="PTHR45846:SF1">
    <property type="entry name" value="TRNA-DIHYDROURIDINE(47) SYNTHASE [NAD(P)(+)]-LIKE"/>
    <property type="match status" value="1"/>
</dbReference>
<dbReference type="AlphaFoldDB" id="A0A520XF07"/>
<evidence type="ECO:0000256" key="12">
    <source>
        <dbReference type="PIRNR" id="PIRNR006621"/>
    </source>
</evidence>
<dbReference type="Gene3D" id="3.20.20.70">
    <property type="entry name" value="Aldolase class I"/>
    <property type="match status" value="1"/>
</dbReference>
<proteinExistence type="inferred from homology"/>
<comment type="function">
    <text evidence="2 12">Catalyzes the synthesis of 5,6-dihydrouridine (D), a modified base found in the D-loop of most tRNAs, via the reduction of the C5-C6 double bond in target uridines.</text>
</comment>
<feature type="active site" description="Proton donor" evidence="13">
    <location>
        <position position="97"/>
    </location>
</feature>
<dbReference type="InterPro" id="IPR018517">
    <property type="entry name" value="tRNA_hU_synthase_CS"/>
</dbReference>
<evidence type="ECO:0000256" key="2">
    <source>
        <dbReference type="ARBA" id="ARBA00002790"/>
    </source>
</evidence>
<evidence type="ECO:0000256" key="14">
    <source>
        <dbReference type="PIRSR" id="PIRSR006621-2"/>
    </source>
</evidence>
<evidence type="ECO:0000256" key="1">
    <source>
        <dbReference type="ARBA" id="ARBA00001917"/>
    </source>
</evidence>
<evidence type="ECO:0000313" key="17">
    <source>
        <dbReference type="Proteomes" id="UP000322454"/>
    </source>
</evidence>
<name>A0A520XF07_9DELT</name>
<keyword evidence="4 12" id="KW-0285">Flavoprotein</keyword>
<dbReference type="PIRSF" id="PIRSF006621">
    <property type="entry name" value="Dus"/>
    <property type="match status" value="1"/>
</dbReference>
<keyword evidence="6 12" id="KW-0819">tRNA processing</keyword>
<protein>
    <recommendedName>
        <fullName evidence="12">tRNA-dihydrouridine synthase</fullName>
        <ecNumber evidence="12">1.3.1.-</ecNumber>
    </recommendedName>
</protein>
<gene>
    <name evidence="16" type="primary">dusB</name>
    <name evidence="16" type="ORF">EVJ48_03590</name>
</gene>
<comment type="cofactor">
    <cofactor evidence="1 12 14">
        <name>FMN</name>
        <dbReference type="ChEBI" id="CHEBI:58210"/>
    </cofactor>
</comment>
<keyword evidence="8" id="KW-0694">RNA-binding</keyword>
<keyword evidence="14" id="KW-0547">Nucleotide-binding</keyword>